<dbReference type="InterPro" id="IPR045076">
    <property type="entry name" value="MutS"/>
</dbReference>
<dbReference type="SUPFAM" id="SSF53150">
    <property type="entry name" value="DNA repair protein MutS, domain II"/>
    <property type="match status" value="1"/>
</dbReference>
<dbReference type="InterPro" id="IPR017261">
    <property type="entry name" value="DNA_mismatch_repair_MutS/MSH"/>
</dbReference>
<dbReference type="Gene3D" id="3.40.50.300">
    <property type="entry name" value="P-loop containing nucleotide triphosphate hydrolases"/>
    <property type="match status" value="1"/>
</dbReference>
<evidence type="ECO:0000256" key="6">
    <source>
        <dbReference type="ARBA" id="ARBA00023204"/>
    </source>
</evidence>
<keyword evidence="2" id="KW-0547">Nucleotide-binding</keyword>
<evidence type="ECO:0000256" key="4">
    <source>
        <dbReference type="ARBA" id="ARBA00022840"/>
    </source>
</evidence>
<dbReference type="EMBL" id="JAHMUF010000020">
    <property type="protein sequence ID" value="KAG7192149.1"/>
    <property type="molecule type" value="Genomic_DNA"/>
</dbReference>
<dbReference type="SMART" id="SM00534">
    <property type="entry name" value="MUTSac"/>
    <property type="match status" value="1"/>
</dbReference>
<dbReference type="Proteomes" id="UP000790833">
    <property type="component" value="Unassembled WGS sequence"/>
</dbReference>
<comment type="similarity">
    <text evidence="1">Belongs to the DNA mismatch repair MutS family.</text>
</comment>
<dbReference type="Gene3D" id="3.40.1170.10">
    <property type="entry name" value="DNA repair protein MutS, domain I"/>
    <property type="match status" value="1"/>
</dbReference>
<evidence type="ECO:0000259" key="9">
    <source>
        <dbReference type="PROSITE" id="PS00486"/>
    </source>
</evidence>
<keyword evidence="5" id="KW-0238">DNA-binding</keyword>
<dbReference type="RefSeq" id="XP_043047700.1">
    <property type="nucleotide sequence ID" value="XM_043193274.1"/>
</dbReference>
<dbReference type="PANTHER" id="PTHR11361">
    <property type="entry name" value="DNA MISMATCH REPAIR PROTEIN MUTS FAMILY MEMBER"/>
    <property type="match status" value="1"/>
</dbReference>
<dbReference type="GO" id="GO:0005524">
    <property type="term" value="F:ATP binding"/>
    <property type="evidence" value="ECO:0007669"/>
    <property type="project" value="UniProtKB-KW"/>
</dbReference>
<dbReference type="GO" id="GO:0140664">
    <property type="term" value="F:ATP-dependent DNA damage sensor activity"/>
    <property type="evidence" value="ECO:0007669"/>
    <property type="project" value="InterPro"/>
</dbReference>
<dbReference type="Gene3D" id="1.10.1420.10">
    <property type="match status" value="1"/>
</dbReference>
<dbReference type="InterPro" id="IPR007695">
    <property type="entry name" value="DNA_mismatch_repair_MutS-lik_N"/>
</dbReference>
<dbReference type="OrthoDB" id="2534523at2759"/>
<organism evidence="10 11">
    <name type="scientific">Scheffersomyces spartinae</name>
    <dbReference type="NCBI Taxonomy" id="45513"/>
    <lineage>
        <taxon>Eukaryota</taxon>
        <taxon>Fungi</taxon>
        <taxon>Dikarya</taxon>
        <taxon>Ascomycota</taxon>
        <taxon>Saccharomycotina</taxon>
        <taxon>Pichiomycetes</taxon>
        <taxon>Debaryomycetaceae</taxon>
        <taxon>Scheffersomyces</taxon>
    </lineage>
</organism>
<evidence type="ECO:0000256" key="8">
    <source>
        <dbReference type="ARBA" id="ARBA00025902"/>
    </source>
</evidence>
<dbReference type="Pfam" id="PF05188">
    <property type="entry name" value="MutS_II"/>
    <property type="match status" value="1"/>
</dbReference>
<dbReference type="SUPFAM" id="SSF48334">
    <property type="entry name" value="DNA repair protein MutS, domain III"/>
    <property type="match status" value="1"/>
</dbReference>
<dbReference type="Gene3D" id="3.30.420.110">
    <property type="entry name" value="MutS, connector domain"/>
    <property type="match status" value="1"/>
</dbReference>
<dbReference type="GeneID" id="66115888"/>
<keyword evidence="11" id="KW-1185">Reference proteome</keyword>
<sequence length="873" mass="98623">MRKLIEANNGNVCFIQVGSFYELYFEQAETYGPKLGLKVATRKTSKFAIPMAGFPVHQLQKFVKLVVHDLGVNVAIIDQFPDEFNQGSIIHRRVSRIVSPGTLVDESFLNFNKNNFLLAIYLPPNCHKSFADPDMEIGLLWLDLSLGEFFIQTSTLRDLVSDISRIMPSEIIISDSFRSADLINGVWYQPLQELRKYFIRYHSTVYSDLHHLFRAPPRKIQKSLEGMGVKEKAAMNMTLSYVHINLPNSKPSLELPQKFWNEKTLQMDLRTREALELTERVTNGNRSVAGTLLSIIRRTVTPSGTRLLTRWITSPILLIDELVNRLDFVSFFKDNQTFAAAIRSKLSELGDYVRSIQRLLIGKTGQIESMYFITDSLKKLGELKELITVEVKLNPDAAVLVPLLSTLDVPLHLVEKVEGTLMRVVNGDNDFRDNEVSTEEEIYGSSGSYSNHLVEKYRQKIPSNSPINENLFHVRPDYNQNLADCHKELNKVLLKESKIIKDIEKKLEANNVKLTVSKKLQYGRYGNVIHFSGTNKQLEAAIEVLGKKPFREQRKTSAIYKPDNWIKVQSLIIEFESNIRQQEVLILNELKEQILSEADNIRSINKMADFLDVTSSFGYLAHECNLVRPKFVNDNVISIQGGRHLVVESGLRISGDTFVSNDIHIGTTKKDKTINTWVITGPNMGGKSTFLRQNALIVILAQMGCFVPAKSITLGIVDKIFTRIGASDDLYSDLSTFMVEMVETSNILKHSTQRSLAIVDEIGRGTSGKEGLAIAYATLLSLVQENKCNTLFATHFGNEIESMLKADNVNVDHIRFYRTKVVESVTDGKIDIFIDHKLEPGISKKSFAIEVAKMAGFPESTLNHARRALELLA</sequence>
<evidence type="ECO:0000313" key="10">
    <source>
        <dbReference type="EMBL" id="KAG7192149.1"/>
    </source>
</evidence>
<reference evidence="10" key="1">
    <citation type="submission" date="2021-03" db="EMBL/GenBank/DDBJ databases">
        <authorList>
            <person name="Palmer J.M."/>
        </authorList>
    </citation>
    <scope>NUCLEOTIDE SEQUENCE</scope>
    <source>
        <strain evidence="10">ARV_011</strain>
    </source>
</reference>
<feature type="domain" description="DNA mismatch repair proteins mutS family" evidence="9">
    <location>
        <begin position="755"/>
        <end position="771"/>
    </location>
</feature>
<dbReference type="Pfam" id="PF01624">
    <property type="entry name" value="MutS_I"/>
    <property type="match status" value="1"/>
</dbReference>
<dbReference type="NCBIfam" id="NF003810">
    <property type="entry name" value="PRK05399.1"/>
    <property type="match status" value="1"/>
</dbReference>
<dbReference type="InterPro" id="IPR007860">
    <property type="entry name" value="DNA_mmatch_repair_MutS_con_dom"/>
</dbReference>
<dbReference type="GO" id="GO:0005634">
    <property type="term" value="C:nucleus"/>
    <property type="evidence" value="ECO:0007669"/>
    <property type="project" value="TreeGrafter"/>
</dbReference>
<dbReference type="InterPro" id="IPR016151">
    <property type="entry name" value="DNA_mismatch_repair_MutS_N"/>
</dbReference>
<dbReference type="SUPFAM" id="SSF55271">
    <property type="entry name" value="DNA repair protein MutS, domain I"/>
    <property type="match status" value="1"/>
</dbReference>
<evidence type="ECO:0000256" key="2">
    <source>
        <dbReference type="ARBA" id="ARBA00022741"/>
    </source>
</evidence>
<dbReference type="SUPFAM" id="SSF52540">
    <property type="entry name" value="P-loop containing nucleoside triphosphate hydrolases"/>
    <property type="match status" value="1"/>
</dbReference>
<dbReference type="InterPro" id="IPR000432">
    <property type="entry name" value="DNA_mismatch_repair_MutS_C"/>
</dbReference>
<comment type="caution">
    <text evidence="10">The sequence shown here is derived from an EMBL/GenBank/DDBJ whole genome shotgun (WGS) entry which is preliminary data.</text>
</comment>
<keyword evidence="4" id="KW-0067">ATP-binding</keyword>
<dbReference type="GO" id="GO:0043504">
    <property type="term" value="P:mitochondrial DNA repair"/>
    <property type="evidence" value="ECO:0007669"/>
    <property type="project" value="TreeGrafter"/>
</dbReference>
<keyword evidence="3" id="KW-0227">DNA damage</keyword>
<dbReference type="Pfam" id="PF05192">
    <property type="entry name" value="MutS_III"/>
    <property type="match status" value="1"/>
</dbReference>
<proteinExistence type="inferred from homology"/>
<dbReference type="InterPro" id="IPR036678">
    <property type="entry name" value="MutS_con_dom_sf"/>
</dbReference>
<gene>
    <name evidence="10" type="primary">MSH1</name>
    <name evidence="10" type="ORF">KQ657_002514</name>
</gene>
<dbReference type="InterPro" id="IPR007696">
    <property type="entry name" value="DNA_mismatch_repair_MutS_core"/>
</dbReference>
<comment type="function">
    <text evidence="7">Component of the post-replicative DNA mismatch repair system (MMR). Heterodimerizes with MSH2 to form MutS beta, which binds to DNA mismatches thereby initiating DNA repair. MSH3 provides substrate-binding and substrate specificity to the complex. When bound, the MutS beta heterodimer bends the DNA helix and shields approximately 20 base pairs. Acts mainly to repair insertion-deletion loops (IDLs) from 2 to 13 nucleotides in size, but can also repair base-base and single insertion-deletion mismatches that occur during replication. After mismatch binding, forms a ternary complex with the MutL alpha heterodimer, which is thought to be responsible for directing the downstream MMR events, including strand discrimination, excision, and resynthesis. ATP binding and hydrolysis play a pivotal role in mismatch repair functions.</text>
</comment>
<dbReference type="AlphaFoldDB" id="A0A9P7V6K2"/>
<evidence type="ECO:0000256" key="5">
    <source>
        <dbReference type="ARBA" id="ARBA00023125"/>
    </source>
</evidence>
<evidence type="ECO:0000256" key="7">
    <source>
        <dbReference type="ARBA" id="ARBA00025373"/>
    </source>
</evidence>
<dbReference type="PIRSF" id="PIRSF037677">
    <property type="entry name" value="DNA_mis_repair_Msh6"/>
    <property type="match status" value="1"/>
</dbReference>
<evidence type="ECO:0000256" key="1">
    <source>
        <dbReference type="ARBA" id="ARBA00006271"/>
    </source>
</evidence>
<dbReference type="GO" id="GO:0030983">
    <property type="term" value="F:mismatched DNA binding"/>
    <property type="evidence" value="ECO:0007669"/>
    <property type="project" value="InterPro"/>
</dbReference>
<accession>A0A9P7V6K2</accession>
<dbReference type="SMART" id="SM00533">
    <property type="entry name" value="MUTSd"/>
    <property type="match status" value="1"/>
</dbReference>
<protein>
    <submittedName>
        <fullName evidence="10">DNA mismatch repair ATPase msh1</fullName>
    </submittedName>
</protein>
<dbReference type="InterPro" id="IPR027417">
    <property type="entry name" value="P-loop_NTPase"/>
</dbReference>
<keyword evidence="6" id="KW-0234">DNA repair</keyword>
<evidence type="ECO:0000256" key="3">
    <source>
        <dbReference type="ARBA" id="ARBA00022763"/>
    </source>
</evidence>
<dbReference type="InterPro" id="IPR036187">
    <property type="entry name" value="DNA_mismatch_repair_MutS_sf"/>
</dbReference>
<dbReference type="GO" id="GO:0006298">
    <property type="term" value="P:mismatch repair"/>
    <property type="evidence" value="ECO:0007669"/>
    <property type="project" value="InterPro"/>
</dbReference>
<name>A0A9P7V6K2_9ASCO</name>
<comment type="subunit">
    <text evidence="8">Heterodimer consisting of MSH2-MSH3 (MutS beta). Forms a ternary complex with MutL alpha (MLH1-PMS1).</text>
</comment>
<dbReference type="GO" id="GO:0005739">
    <property type="term" value="C:mitochondrion"/>
    <property type="evidence" value="ECO:0007669"/>
    <property type="project" value="TreeGrafter"/>
</dbReference>
<dbReference type="PROSITE" id="PS00486">
    <property type="entry name" value="DNA_MISMATCH_REPAIR_2"/>
    <property type="match status" value="1"/>
</dbReference>
<evidence type="ECO:0000313" key="11">
    <source>
        <dbReference type="Proteomes" id="UP000790833"/>
    </source>
</evidence>
<dbReference type="Pfam" id="PF00488">
    <property type="entry name" value="MutS_V"/>
    <property type="match status" value="1"/>
</dbReference>
<dbReference type="PANTHER" id="PTHR11361:SF34">
    <property type="entry name" value="DNA MISMATCH REPAIR PROTEIN MSH1, MITOCHONDRIAL"/>
    <property type="match status" value="1"/>
</dbReference>